<dbReference type="GO" id="GO:0016787">
    <property type="term" value="F:hydrolase activity"/>
    <property type="evidence" value="ECO:0007669"/>
    <property type="project" value="UniProtKB-KW"/>
</dbReference>
<keyword evidence="8" id="KW-0378">Hydrolase</keyword>
<dbReference type="EMBL" id="FN657201">
    <property type="protein sequence ID" value="CBY42478.1"/>
    <property type="molecule type" value="Genomic_DNA"/>
</dbReference>
<dbReference type="InterPro" id="IPR018525">
    <property type="entry name" value="MCM_CS"/>
</dbReference>
<dbReference type="AlphaFoldDB" id="E4Z450"/>
<comment type="subunit">
    <text evidence="8">Component of the MCM2-7 complex.</text>
</comment>
<keyword evidence="3 7" id="KW-0547">Nucleotide-binding</keyword>
<evidence type="ECO:0000256" key="8">
    <source>
        <dbReference type="RuleBase" id="RU368062"/>
    </source>
</evidence>
<dbReference type="SMART" id="SM00350">
    <property type="entry name" value="MCM"/>
    <property type="match status" value="1"/>
</dbReference>
<dbReference type="PROSITE" id="PS00847">
    <property type="entry name" value="MCM_1"/>
    <property type="match status" value="1"/>
</dbReference>
<name>E4Z450_OIKDI</name>
<accession>E4Z450</accession>
<dbReference type="PANTHER" id="PTHR11630:SF66">
    <property type="entry name" value="DNA REPLICATION LICENSING FACTOR MCM4"/>
    <property type="match status" value="1"/>
</dbReference>
<dbReference type="PANTHER" id="PTHR11630">
    <property type="entry name" value="DNA REPLICATION LICENSING FACTOR MCM FAMILY MEMBER"/>
    <property type="match status" value="1"/>
</dbReference>
<dbReference type="PRINTS" id="PR01657">
    <property type="entry name" value="MCMFAMILY"/>
</dbReference>
<keyword evidence="8" id="KW-0539">Nucleus</keyword>
<organism evidence="10">
    <name type="scientific">Oikopleura dioica</name>
    <name type="common">Tunicate</name>
    <dbReference type="NCBI Taxonomy" id="34765"/>
    <lineage>
        <taxon>Eukaryota</taxon>
        <taxon>Metazoa</taxon>
        <taxon>Chordata</taxon>
        <taxon>Tunicata</taxon>
        <taxon>Appendicularia</taxon>
        <taxon>Copelata</taxon>
        <taxon>Oikopleuridae</taxon>
        <taxon>Oikopleura</taxon>
    </lineage>
</organism>
<dbReference type="InterPro" id="IPR008047">
    <property type="entry name" value="MCM_4"/>
</dbReference>
<dbReference type="InterPro" id="IPR012340">
    <property type="entry name" value="NA-bd_OB-fold"/>
</dbReference>
<dbReference type="SUPFAM" id="SSF50249">
    <property type="entry name" value="Nucleic acid-binding proteins"/>
    <property type="match status" value="1"/>
</dbReference>
<dbReference type="Pfam" id="PF17207">
    <property type="entry name" value="MCM_OB"/>
    <property type="match status" value="1"/>
</dbReference>
<keyword evidence="4 8" id="KW-0347">Helicase</keyword>
<gene>
    <name evidence="10" type="ORF">GSOID_T00026175001</name>
</gene>
<evidence type="ECO:0000256" key="5">
    <source>
        <dbReference type="ARBA" id="ARBA00022840"/>
    </source>
</evidence>
<evidence type="ECO:0000259" key="9">
    <source>
        <dbReference type="PROSITE" id="PS50051"/>
    </source>
</evidence>
<dbReference type="Proteomes" id="UP000011014">
    <property type="component" value="Unassembled WGS sequence"/>
</dbReference>
<feature type="domain" description="MCM C-terminal AAA(+) ATPase" evidence="9">
    <location>
        <begin position="159"/>
        <end position="367"/>
    </location>
</feature>
<comment type="catalytic activity">
    <reaction evidence="8">
        <text>ATP + H2O = ADP + phosphate + H(+)</text>
        <dbReference type="Rhea" id="RHEA:13065"/>
        <dbReference type="ChEBI" id="CHEBI:15377"/>
        <dbReference type="ChEBI" id="CHEBI:15378"/>
        <dbReference type="ChEBI" id="CHEBI:30616"/>
        <dbReference type="ChEBI" id="CHEBI:43474"/>
        <dbReference type="ChEBI" id="CHEBI:456216"/>
        <dbReference type="EC" id="3.6.4.12"/>
    </reaction>
</comment>
<dbReference type="InterPro" id="IPR033762">
    <property type="entry name" value="MCM_OB"/>
</dbReference>
<dbReference type="PRINTS" id="PR01660">
    <property type="entry name" value="MCMPROTEIN4"/>
</dbReference>
<dbReference type="Gene3D" id="2.40.50.140">
    <property type="entry name" value="Nucleic acid-binding proteins"/>
    <property type="match status" value="1"/>
</dbReference>
<evidence type="ECO:0000256" key="2">
    <source>
        <dbReference type="ARBA" id="ARBA00022705"/>
    </source>
</evidence>
<dbReference type="GO" id="GO:0042555">
    <property type="term" value="C:MCM complex"/>
    <property type="evidence" value="ECO:0007669"/>
    <property type="project" value="UniProtKB-UniRule"/>
</dbReference>
<dbReference type="SUPFAM" id="SSF52540">
    <property type="entry name" value="P-loop containing nucleoside triphosphate hydrolases"/>
    <property type="match status" value="1"/>
</dbReference>
<dbReference type="InterPro" id="IPR001208">
    <property type="entry name" value="MCM_dom"/>
</dbReference>
<dbReference type="Gene3D" id="3.40.50.300">
    <property type="entry name" value="P-loop containing nucleotide triphosphate hydrolases"/>
    <property type="match status" value="1"/>
</dbReference>
<dbReference type="Pfam" id="PF00493">
    <property type="entry name" value="MCM"/>
    <property type="match status" value="1"/>
</dbReference>
<proteinExistence type="inferred from homology"/>
<evidence type="ECO:0000256" key="7">
    <source>
        <dbReference type="RuleBase" id="RU004070"/>
    </source>
</evidence>
<evidence type="ECO:0000256" key="1">
    <source>
        <dbReference type="ARBA" id="ARBA00008010"/>
    </source>
</evidence>
<sequence length="400" mass="44404">MSLAFFKCAVCNNEEEIEIVKGRINEPGVCNRCQTTKSMRLIHNRCKYIGKQIIKLQEAPEEMPAGETPHSIPLHAYGNLVDAIQPGDRVNVTGIFRAGSIRVNPRNRNVKSVYRTHIDTIHFDKKSDEMLKRDEEGSAIDITPQRIEEIVKLSEELDIYDTLANSIAPSIFGNEDIKKGILLQLVGACEKNLSEAGRGKVRSEIHVLLCGDPGTSKSQLLSAVNRLVPRGQYTSGKGSSAVGLTAYVTKDVDTRQLVLQPGALVLSDNGICCIDEFDKMTDSTRSVLHEVMESCTLSVAKAGIICRLNARTSVLAAANPVESAWNANKTIVENIQLPHTLMSRFDLIFLVLDPKDEAYDRRLAAHLVSLYHTEKEDVNVDDRNLDQKLLRDYLGYARAM</sequence>
<evidence type="ECO:0000313" key="10">
    <source>
        <dbReference type="EMBL" id="CBY42478.1"/>
    </source>
</evidence>
<dbReference type="GO" id="GO:0000727">
    <property type="term" value="P:double-strand break repair via break-induced replication"/>
    <property type="evidence" value="ECO:0007669"/>
    <property type="project" value="TreeGrafter"/>
</dbReference>
<dbReference type="GO" id="GO:0017116">
    <property type="term" value="F:single-stranded DNA helicase activity"/>
    <property type="evidence" value="ECO:0007669"/>
    <property type="project" value="TreeGrafter"/>
</dbReference>
<evidence type="ECO:0000256" key="4">
    <source>
        <dbReference type="ARBA" id="ARBA00022806"/>
    </source>
</evidence>
<dbReference type="SMART" id="SM00382">
    <property type="entry name" value="AAA"/>
    <property type="match status" value="1"/>
</dbReference>
<feature type="non-terminal residue" evidence="10">
    <location>
        <position position="400"/>
    </location>
</feature>
<dbReference type="GO" id="GO:0003697">
    <property type="term" value="F:single-stranded DNA binding"/>
    <property type="evidence" value="ECO:0007669"/>
    <property type="project" value="TreeGrafter"/>
</dbReference>
<dbReference type="GO" id="GO:0005634">
    <property type="term" value="C:nucleus"/>
    <property type="evidence" value="ECO:0007669"/>
    <property type="project" value="TreeGrafter"/>
</dbReference>
<reference evidence="10" key="1">
    <citation type="journal article" date="2010" name="Science">
        <title>Plasticity of animal genome architecture unmasked by rapid evolution of a pelagic tunicate.</title>
        <authorList>
            <person name="Denoeud F."/>
            <person name="Henriet S."/>
            <person name="Mungpakdee S."/>
            <person name="Aury J.M."/>
            <person name="Da Silva C."/>
            <person name="Brinkmann H."/>
            <person name="Mikhaleva J."/>
            <person name="Olsen L.C."/>
            <person name="Jubin C."/>
            <person name="Canestro C."/>
            <person name="Bouquet J.M."/>
            <person name="Danks G."/>
            <person name="Poulain J."/>
            <person name="Campsteijn C."/>
            <person name="Adamski M."/>
            <person name="Cross I."/>
            <person name="Yadetie F."/>
            <person name="Muffato M."/>
            <person name="Louis A."/>
            <person name="Butcher S."/>
            <person name="Tsagkogeorga G."/>
            <person name="Konrad A."/>
            <person name="Singh S."/>
            <person name="Jensen M.F."/>
            <person name="Cong E.H."/>
            <person name="Eikeseth-Otteraa H."/>
            <person name="Noel B."/>
            <person name="Anthouard V."/>
            <person name="Porcel B.M."/>
            <person name="Kachouri-Lafond R."/>
            <person name="Nishino A."/>
            <person name="Ugolini M."/>
            <person name="Chourrout P."/>
            <person name="Nishida H."/>
            <person name="Aasland R."/>
            <person name="Huzurbazar S."/>
            <person name="Westhof E."/>
            <person name="Delsuc F."/>
            <person name="Lehrach H."/>
            <person name="Reinhardt R."/>
            <person name="Weissenbach J."/>
            <person name="Roy S.W."/>
            <person name="Artiguenave F."/>
            <person name="Postlethwait J.H."/>
            <person name="Manak J.R."/>
            <person name="Thompson E.M."/>
            <person name="Jaillon O."/>
            <person name="Du Pasquier L."/>
            <person name="Boudinot P."/>
            <person name="Liberles D.A."/>
            <person name="Volff J.N."/>
            <person name="Philippe H."/>
            <person name="Lenhard B."/>
            <person name="Roest Crollius H."/>
            <person name="Wincker P."/>
            <person name="Chourrout D."/>
        </authorList>
    </citation>
    <scope>NUCLEOTIDE SEQUENCE [LARGE SCALE GENOMIC DNA]</scope>
</reference>
<keyword evidence="2 8" id="KW-0235">DNA replication</keyword>
<comment type="similarity">
    <text evidence="1 7">Belongs to the MCM family.</text>
</comment>
<dbReference type="PROSITE" id="PS50051">
    <property type="entry name" value="MCM_2"/>
    <property type="match status" value="1"/>
</dbReference>
<dbReference type="EC" id="3.6.4.12" evidence="8"/>
<dbReference type="InterPro" id="IPR031327">
    <property type="entry name" value="MCM"/>
</dbReference>
<keyword evidence="7" id="KW-0238">DNA-binding</keyword>
<keyword evidence="6" id="KW-0131">Cell cycle</keyword>
<comment type="function">
    <text evidence="8">Acts as component of the MCM2-7 complex (MCM complex) which is the replicative helicase essential for 'once per cell cycle' DNA replication initiation and elongation in eukaryotic cells. The active ATPase sites in the MCM2-7 ring are formed through the interaction surfaces of two neighboring subunits such that a critical structure of a conserved arginine finger motif is provided in trans relative to the ATP-binding site of the Walker A box of the adjacent subunit. The six ATPase active sites, however, are likely to contribute differentially to the complex helicase activity.</text>
</comment>
<protein>
    <recommendedName>
        <fullName evidence="8">DNA replication licensing factor MCM4</fullName>
        <ecNumber evidence="8">3.6.4.12</ecNumber>
    </recommendedName>
</protein>
<evidence type="ECO:0000256" key="6">
    <source>
        <dbReference type="ARBA" id="ARBA00023306"/>
    </source>
</evidence>
<dbReference type="GO" id="GO:1902975">
    <property type="term" value="P:mitotic DNA replication initiation"/>
    <property type="evidence" value="ECO:0007669"/>
    <property type="project" value="TreeGrafter"/>
</dbReference>
<dbReference type="InterPro" id="IPR027417">
    <property type="entry name" value="P-loop_NTPase"/>
</dbReference>
<dbReference type="InterPro" id="IPR003593">
    <property type="entry name" value="AAA+_ATPase"/>
</dbReference>
<keyword evidence="5 7" id="KW-0067">ATP-binding</keyword>
<dbReference type="GO" id="GO:0005524">
    <property type="term" value="F:ATP binding"/>
    <property type="evidence" value="ECO:0007669"/>
    <property type="project" value="UniProtKB-UniRule"/>
</dbReference>
<dbReference type="GO" id="GO:0006271">
    <property type="term" value="P:DNA strand elongation involved in DNA replication"/>
    <property type="evidence" value="ECO:0007669"/>
    <property type="project" value="TreeGrafter"/>
</dbReference>
<evidence type="ECO:0000256" key="3">
    <source>
        <dbReference type="ARBA" id="ARBA00022741"/>
    </source>
</evidence>